<evidence type="ECO:0000256" key="1">
    <source>
        <dbReference type="SAM" id="Phobius"/>
    </source>
</evidence>
<dbReference type="PANTHER" id="PTHR42109">
    <property type="entry name" value="UNPLACED GENOMIC SCAFFOLD UM_SCAF_CONTIG_1.265, WHOLE GENOME SHOTGUN SEQUENCE"/>
    <property type="match status" value="1"/>
</dbReference>
<organism evidence="3 4">
    <name type="scientific">Scytalidium lignicola</name>
    <name type="common">Hyphomycete</name>
    <dbReference type="NCBI Taxonomy" id="5539"/>
    <lineage>
        <taxon>Eukaryota</taxon>
        <taxon>Fungi</taxon>
        <taxon>Dikarya</taxon>
        <taxon>Ascomycota</taxon>
        <taxon>Pezizomycotina</taxon>
        <taxon>Leotiomycetes</taxon>
        <taxon>Leotiomycetes incertae sedis</taxon>
        <taxon>Scytalidium</taxon>
    </lineage>
</organism>
<accession>A0A3E2H2T2</accession>
<sequence>MAADARAASSIVELGVFLPTLFLSIWISIRHGFGLNSGWIYLVILSLIRIVDSACQLATNKYPTSIGLHVTVSILNSVGLSPLLLTASGLLSRVNRFPSR</sequence>
<gene>
    <name evidence="3" type="ORF">B7463_g8732</name>
</gene>
<feature type="non-terminal residue" evidence="3">
    <location>
        <position position="100"/>
    </location>
</feature>
<evidence type="ECO:0000313" key="3">
    <source>
        <dbReference type="EMBL" id="RFU27611.1"/>
    </source>
</evidence>
<evidence type="ECO:0000259" key="2">
    <source>
        <dbReference type="Pfam" id="PF24800"/>
    </source>
</evidence>
<feature type="transmembrane region" description="Helical" evidence="1">
    <location>
        <begin position="65"/>
        <end position="91"/>
    </location>
</feature>
<comment type="caution">
    <text evidence="3">The sequence shown here is derived from an EMBL/GenBank/DDBJ whole genome shotgun (WGS) entry which is preliminary data.</text>
</comment>
<keyword evidence="1" id="KW-0472">Membrane</keyword>
<proteinExistence type="predicted"/>
<name>A0A3E2H2T2_SCYLI</name>
<dbReference type="PANTHER" id="PTHR42109:SF2">
    <property type="entry name" value="INTEGRAL MEMBRANE PROTEIN"/>
    <property type="match status" value="1"/>
</dbReference>
<feature type="domain" description="DUF7702" evidence="2">
    <location>
        <begin position="5"/>
        <end position="97"/>
    </location>
</feature>
<keyword evidence="1" id="KW-0812">Transmembrane</keyword>
<dbReference type="AlphaFoldDB" id="A0A3E2H2T2"/>
<dbReference type="EMBL" id="NCSJ02000198">
    <property type="protein sequence ID" value="RFU27611.1"/>
    <property type="molecule type" value="Genomic_DNA"/>
</dbReference>
<dbReference type="OrthoDB" id="2560628at2759"/>
<dbReference type="STRING" id="5539.A0A3E2H2T2"/>
<reference evidence="3 4" key="1">
    <citation type="submission" date="2018-05" db="EMBL/GenBank/DDBJ databases">
        <title>Draft genome sequence of Scytalidium lignicola DSM 105466, a ubiquitous saprotrophic fungus.</title>
        <authorList>
            <person name="Buettner E."/>
            <person name="Gebauer A.M."/>
            <person name="Hofrichter M."/>
            <person name="Liers C."/>
            <person name="Kellner H."/>
        </authorList>
    </citation>
    <scope>NUCLEOTIDE SEQUENCE [LARGE SCALE GENOMIC DNA]</scope>
    <source>
        <strain evidence="3 4">DSM 105466</strain>
    </source>
</reference>
<dbReference type="Pfam" id="PF24800">
    <property type="entry name" value="DUF7702"/>
    <property type="match status" value="1"/>
</dbReference>
<feature type="transmembrane region" description="Helical" evidence="1">
    <location>
        <begin position="6"/>
        <end position="27"/>
    </location>
</feature>
<feature type="non-terminal residue" evidence="3">
    <location>
        <position position="1"/>
    </location>
</feature>
<evidence type="ECO:0000313" key="4">
    <source>
        <dbReference type="Proteomes" id="UP000258309"/>
    </source>
</evidence>
<keyword evidence="1" id="KW-1133">Transmembrane helix</keyword>
<dbReference type="InterPro" id="IPR056119">
    <property type="entry name" value="DUF7702"/>
</dbReference>
<protein>
    <recommendedName>
        <fullName evidence="2">DUF7702 domain-containing protein</fullName>
    </recommendedName>
</protein>
<dbReference type="OMA" id="IWISIRH"/>
<keyword evidence="4" id="KW-1185">Reference proteome</keyword>
<dbReference type="Proteomes" id="UP000258309">
    <property type="component" value="Unassembled WGS sequence"/>
</dbReference>